<keyword evidence="3" id="KW-0238">DNA-binding</keyword>
<dbReference type="SMART" id="SM00420">
    <property type="entry name" value="HTH_DEOR"/>
    <property type="match status" value="1"/>
</dbReference>
<evidence type="ECO:0000256" key="1">
    <source>
        <dbReference type="ARBA" id="ARBA00022491"/>
    </source>
</evidence>
<dbReference type="InterPro" id="IPR050313">
    <property type="entry name" value="Carb_Metab_HTH_regulators"/>
</dbReference>
<dbReference type="InterPro" id="IPR036388">
    <property type="entry name" value="WH-like_DNA-bd_sf"/>
</dbReference>
<dbReference type="Gene3D" id="1.10.10.10">
    <property type="entry name" value="Winged helix-like DNA-binding domain superfamily/Winged helix DNA-binding domain"/>
    <property type="match status" value="1"/>
</dbReference>
<evidence type="ECO:0000259" key="5">
    <source>
        <dbReference type="PROSITE" id="PS51000"/>
    </source>
</evidence>
<dbReference type="PRINTS" id="PR00037">
    <property type="entry name" value="HTHLACR"/>
</dbReference>
<comment type="caution">
    <text evidence="6">The sequence shown here is derived from an EMBL/GenBank/DDBJ whole genome shotgun (WGS) entry which is preliminary data.</text>
</comment>
<dbReference type="SUPFAM" id="SSF100950">
    <property type="entry name" value="NagB/RpiA/CoA transferase-like"/>
    <property type="match status" value="1"/>
</dbReference>
<dbReference type="PANTHER" id="PTHR30363">
    <property type="entry name" value="HTH-TYPE TRANSCRIPTIONAL REGULATOR SRLR-RELATED"/>
    <property type="match status" value="1"/>
</dbReference>
<dbReference type="InterPro" id="IPR037171">
    <property type="entry name" value="NagB/RpiA_transferase-like"/>
</dbReference>
<keyword evidence="1" id="KW-0678">Repressor</keyword>
<dbReference type="SUPFAM" id="SSF46785">
    <property type="entry name" value="Winged helix' DNA-binding domain"/>
    <property type="match status" value="1"/>
</dbReference>
<keyword evidence="2" id="KW-0805">Transcription regulation</keyword>
<evidence type="ECO:0000313" key="7">
    <source>
        <dbReference type="Proteomes" id="UP000241229"/>
    </source>
</evidence>
<accession>A0A2P7SAK5</accession>
<dbReference type="PANTHER" id="PTHR30363:SF4">
    <property type="entry name" value="GLYCEROL-3-PHOSPHATE REGULON REPRESSOR"/>
    <property type="match status" value="1"/>
</dbReference>
<dbReference type="InterPro" id="IPR001034">
    <property type="entry name" value="DeoR_HTH"/>
</dbReference>
<gene>
    <name evidence="6" type="ORF">C7I84_12890</name>
</gene>
<feature type="domain" description="HTH deoR-type" evidence="5">
    <location>
        <begin position="4"/>
        <end position="59"/>
    </location>
</feature>
<dbReference type="GO" id="GO:0003677">
    <property type="term" value="F:DNA binding"/>
    <property type="evidence" value="ECO:0007669"/>
    <property type="project" value="UniProtKB-KW"/>
</dbReference>
<dbReference type="Pfam" id="PF00455">
    <property type="entry name" value="DeoRC"/>
    <property type="match status" value="1"/>
</dbReference>
<dbReference type="Proteomes" id="UP000241229">
    <property type="component" value="Unassembled WGS sequence"/>
</dbReference>
<dbReference type="InterPro" id="IPR036390">
    <property type="entry name" value="WH_DNA-bd_sf"/>
</dbReference>
<sequence length="255" mass="28603">MKEPEARFEHILAELNRLGRVSVQDLANRFHVSRETVRRDLKQLEMEGHLRCVYGGGVKPQRDGDEPIAERMRVNAREKARIGAEAARLLSDDIKIFVDAGTTTLAFAKHLKDWPRVTVYTNSLDIIELLCGFDAPNVVAVGGQLSSSYRAFMGADPLAIVSQHFFDIAFVGIVAVDYRLGFMDLGQDEALLRRLLRRHSRQCVMLADSSKFGRQGSICTYDLKDVDILITDAPLRADFAQKLDQAQVKVHYAQG</sequence>
<dbReference type="PROSITE" id="PS51000">
    <property type="entry name" value="HTH_DEOR_2"/>
    <property type="match status" value="1"/>
</dbReference>
<dbReference type="PROSITE" id="PS00894">
    <property type="entry name" value="HTH_DEOR_1"/>
    <property type="match status" value="1"/>
</dbReference>
<proteinExistence type="predicted"/>
<protein>
    <submittedName>
        <fullName evidence="6">DeoR/GlpR transcriptional regulator</fullName>
    </submittedName>
</protein>
<dbReference type="OrthoDB" id="31600at2"/>
<keyword evidence="7" id="KW-1185">Reference proteome</keyword>
<evidence type="ECO:0000313" key="6">
    <source>
        <dbReference type="EMBL" id="PSJ59528.1"/>
    </source>
</evidence>
<evidence type="ECO:0000256" key="4">
    <source>
        <dbReference type="ARBA" id="ARBA00023163"/>
    </source>
</evidence>
<dbReference type="Gene3D" id="3.40.50.1360">
    <property type="match status" value="1"/>
</dbReference>
<keyword evidence="4" id="KW-0804">Transcription</keyword>
<organism evidence="6 7">
    <name type="scientific">Kumtagia ephedrae</name>
    <dbReference type="NCBI Taxonomy" id="2116701"/>
    <lineage>
        <taxon>Bacteria</taxon>
        <taxon>Pseudomonadati</taxon>
        <taxon>Pseudomonadota</taxon>
        <taxon>Alphaproteobacteria</taxon>
        <taxon>Hyphomicrobiales</taxon>
        <taxon>Phyllobacteriaceae</taxon>
        <taxon>Kumtagia</taxon>
    </lineage>
</organism>
<dbReference type="SMART" id="SM01134">
    <property type="entry name" value="DeoRC"/>
    <property type="match status" value="1"/>
</dbReference>
<dbReference type="InterPro" id="IPR018356">
    <property type="entry name" value="Tscrpt_reg_HTH_DeoR_CS"/>
</dbReference>
<dbReference type="Pfam" id="PF08220">
    <property type="entry name" value="HTH_DeoR"/>
    <property type="match status" value="1"/>
</dbReference>
<name>A0A2P7SAK5_9HYPH</name>
<evidence type="ECO:0000256" key="2">
    <source>
        <dbReference type="ARBA" id="ARBA00023015"/>
    </source>
</evidence>
<reference evidence="6 7" key="1">
    <citation type="submission" date="2018-03" db="EMBL/GenBank/DDBJ databases">
        <title>The draft genome of Mesorhizobium sp. 6GN-30.</title>
        <authorList>
            <person name="Liu L."/>
            <person name="Li L."/>
            <person name="Wang T."/>
            <person name="Zhang X."/>
            <person name="Liang L."/>
        </authorList>
    </citation>
    <scope>NUCLEOTIDE SEQUENCE [LARGE SCALE GENOMIC DNA]</scope>
    <source>
        <strain evidence="6 7">6GN30</strain>
    </source>
</reference>
<dbReference type="InterPro" id="IPR014036">
    <property type="entry name" value="DeoR-like_C"/>
</dbReference>
<dbReference type="RefSeq" id="WP_106772603.1">
    <property type="nucleotide sequence ID" value="NZ_PXYK01000011.1"/>
</dbReference>
<evidence type="ECO:0000256" key="3">
    <source>
        <dbReference type="ARBA" id="ARBA00023125"/>
    </source>
</evidence>
<dbReference type="GO" id="GO:0003700">
    <property type="term" value="F:DNA-binding transcription factor activity"/>
    <property type="evidence" value="ECO:0007669"/>
    <property type="project" value="InterPro"/>
</dbReference>
<dbReference type="AlphaFoldDB" id="A0A2P7SAK5"/>
<dbReference type="EMBL" id="PXYK01000011">
    <property type="protein sequence ID" value="PSJ59528.1"/>
    <property type="molecule type" value="Genomic_DNA"/>
</dbReference>